<dbReference type="EMBL" id="JAMZIH010005176">
    <property type="protein sequence ID" value="KAJ1675777.1"/>
    <property type="molecule type" value="Genomic_DNA"/>
</dbReference>
<evidence type="ECO:0000313" key="1">
    <source>
        <dbReference type="EMBL" id="KAJ1675777.1"/>
    </source>
</evidence>
<proteinExistence type="predicted"/>
<reference evidence="1" key="1">
    <citation type="submission" date="2022-06" db="EMBL/GenBank/DDBJ databases">
        <title>Phylogenomic reconstructions and comparative analyses of Kickxellomycotina fungi.</title>
        <authorList>
            <person name="Reynolds N.K."/>
            <person name="Stajich J.E."/>
            <person name="Barry K."/>
            <person name="Grigoriev I.V."/>
            <person name="Crous P."/>
            <person name="Smith M.E."/>
        </authorList>
    </citation>
    <scope>NUCLEOTIDE SEQUENCE</scope>
    <source>
        <strain evidence="1">RSA 2271</strain>
    </source>
</reference>
<evidence type="ECO:0000313" key="2">
    <source>
        <dbReference type="Proteomes" id="UP001145114"/>
    </source>
</evidence>
<sequence>MPARTLMDFHVDKLSSAHVYVRMNLGQTWDNLPEELLTDCAQLVKANSIEGNKKNNIVVIYTPWENLLKTGDMATGQVSFINPHMVRRIHVEKRVNDIVNRLNKTKLEKYPDLVAEKIKHEKEIRRQKRNEAEKKRKEEMRVAEERQKLKEEHGYDKIFNQAKNSKEVDDVFADDNDDDTVPNAHANDFDDFF</sequence>
<accession>A0ACC1HKK6</accession>
<name>A0ACC1HKK6_9FUNG</name>
<protein>
    <submittedName>
        <fullName evidence="1">Uncharacterized protein</fullName>
    </submittedName>
</protein>
<organism evidence="1 2">
    <name type="scientific">Spiromyces aspiralis</name>
    <dbReference type="NCBI Taxonomy" id="68401"/>
    <lineage>
        <taxon>Eukaryota</taxon>
        <taxon>Fungi</taxon>
        <taxon>Fungi incertae sedis</taxon>
        <taxon>Zoopagomycota</taxon>
        <taxon>Kickxellomycotina</taxon>
        <taxon>Kickxellomycetes</taxon>
        <taxon>Kickxellales</taxon>
        <taxon>Kickxellaceae</taxon>
        <taxon>Spiromyces</taxon>
    </lineage>
</organism>
<comment type="caution">
    <text evidence="1">The sequence shown here is derived from an EMBL/GenBank/DDBJ whole genome shotgun (WGS) entry which is preliminary data.</text>
</comment>
<keyword evidence="2" id="KW-1185">Reference proteome</keyword>
<gene>
    <name evidence="1" type="ORF">EV182_000601</name>
</gene>
<dbReference type="Proteomes" id="UP001145114">
    <property type="component" value="Unassembled WGS sequence"/>
</dbReference>